<evidence type="ECO:0000313" key="1">
    <source>
        <dbReference type="EMBL" id="POY73241.1"/>
    </source>
</evidence>
<accession>A0A2S5B947</accession>
<evidence type="ECO:0000313" key="2">
    <source>
        <dbReference type="Proteomes" id="UP000237144"/>
    </source>
</evidence>
<sequence>MLDKLPFELVQTIAEHAAPSVANDRQCLYLARRRFFLSLATLSRSTHLALRALVWQHIWIFQRNVHSFIRTVWFNEDCAALVNDVTCTGIDARAFNHLASMWAKLCNVYRIRLLGPIVGNGEYEAFSLEALERFPLLRHLELDIRYAQPDWPDLSRLETFTPHQDLLLLGGTEPPTLATSQAVFGSSATTQRRVLQLKGTSFTMIGPTGRPTYQSPLPAFDSATQVELDGLAFHHAMRACEPNALHALDVPVTLKCRLAGVHLAVDPTRLPPKLAVWIESDFRSPRDNPKHPELYAEPYHWYEQTQEICATLYRVAPRLEALTLPLNLGIYLDENELVWCRKLFHIVLRRYKSLGVPVRFHNEPTERQDSFDTGLQTLADFGGEGVFSALLERRAEEPDLRDFEMAVV</sequence>
<name>A0A2S5B947_9BASI</name>
<dbReference type="OrthoDB" id="2531118at2759"/>
<keyword evidence="2" id="KW-1185">Reference proteome</keyword>
<gene>
    <name evidence="1" type="ORF">BMF94_3574</name>
</gene>
<dbReference type="Proteomes" id="UP000237144">
    <property type="component" value="Unassembled WGS sequence"/>
</dbReference>
<dbReference type="EMBL" id="PJQD01000038">
    <property type="protein sequence ID" value="POY73241.1"/>
    <property type="molecule type" value="Genomic_DNA"/>
</dbReference>
<comment type="caution">
    <text evidence="1">The sequence shown here is derived from an EMBL/GenBank/DDBJ whole genome shotgun (WGS) entry which is preliminary data.</text>
</comment>
<dbReference type="AlphaFoldDB" id="A0A2S5B947"/>
<protein>
    <recommendedName>
        <fullName evidence="3">F-box domain-containing protein</fullName>
    </recommendedName>
</protein>
<reference evidence="1 2" key="1">
    <citation type="journal article" date="2018" name="Front. Microbiol.">
        <title>Prospects for Fungal Bioremediation of Acidic Radioactive Waste Sites: Characterization and Genome Sequence of Rhodotorula taiwanensis MD1149.</title>
        <authorList>
            <person name="Tkavc R."/>
            <person name="Matrosova V.Y."/>
            <person name="Grichenko O.E."/>
            <person name="Gostincar C."/>
            <person name="Volpe R.P."/>
            <person name="Klimenkova P."/>
            <person name="Gaidamakova E.K."/>
            <person name="Zhou C.E."/>
            <person name="Stewart B.J."/>
            <person name="Lyman M.G."/>
            <person name="Malfatti S.A."/>
            <person name="Rubinfeld B."/>
            <person name="Courtot M."/>
            <person name="Singh J."/>
            <person name="Dalgard C.L."/>
            <person name="Hamilton T."/>
            <person name="Frey K.G."/>
            <person name="Gunde-Cimerman N."/>
            <person name="Dugan L."/>
            <person name="Daly M.J."/>
        </authorList>
    </citation>
    <scope>NUCLEOTIDE SEQUENCE [LARGE SCALE GENOMIC DNA]</scope>
    <source>
        <strain evidence="1 2">MD1149</strain>
    </source>
</reference>
<proteinExistence type="predicted"/>
<organism evidence="1 2">
    <name type="scientific">Rhodotorula taiwanensis</name>
    <dbReference type="NCBI Taxonomy" id="741276"/>
    <lineage>
        <taxon>Eukaryota</taxon>
        <taxon>Fungi</taxon>
        <taxon>Dikarya</taxon>
        <taxon>Basidiomycota</taxon>
        <taxon>Pucciniomycotina</taxon>
        <taxon>Microbotryomycetes</taxon>
        <taxon>Sporidiobolales</taxon>
        <taxon>Sporidiobolaceae</taxon>
        <taxon>Rhodotorula</taxon>
    </lineage>
</organism>
<evidence type="ECO:0008006" key="3">
    <source>
        <dbReference type="Google" id="ProtNLM"/>
    </source>
</evidence>